<dbReference type="EMBL" id="JAGQHR010000150">
    <property type="protein sequence ID" value="MCA9727352.1"/>
    <property type="molecule type" value="Genomic_DNA"/>
</dbReference>
<name>A0A956LYJ2_UNCEI</name>
<protein>
    <submittedName>
        <fullName evidence="1">Uncharacterized protein</fullName>
    </submittedName>
</protein>
<evidence type="ECO:0000313" key="1">
    <source>
        <dbReference type="EMBL" id="MCA9727352.1"/>
    </source>
</evidence>
<reference evidence="1" key="2">
    <citation type="journal article" date="2021" name="Microbiome">
        <title>Successional dynamics and alternative stable states in a saline activated sludge microbial community over 9 years.</title>
        <authorList>
            <person name="Wang Y."/>
            <person name="Ye J."/>
            <person name="Ju F."/>
            <person name="Liu L."/>
            <person name="Boyd J.A."/>
            <person name="Deng Y."/>
            <person name="Parks D.H."/>
            <person name="Jiang X."/>
            <person name="Yin X."/>
            <person name="Woodcroft B.J."/>
            <person name="Tyson G.W."/>
            <person name="Hugenholtz P."/>
            <person name="Polz M.F."/>
            <person name="Zhang T."/>
        </authorList>
    </citation>
    <scope>NUCLEOTIDE SEQUENCE</scope>
    <source>
        <strain evidence="1">HKST-UBA01</strain>
    </source>
</reference>
<evidence type="ECO:0000313" key="2">
    <source>
        <dbReference type="Proteomes" id="UP000697710"/>
    </source>
</evidence>
<reference evidence="1" key="1">
    <citation type="submission" date="2020-04" db="EMBL/GenBank/DDBJ databases">
        <authorList>
            <person name="Zhang T."/>
        </authorList>
    </citation>
    <scope>NUCLEOTIDE SEQUENCE</scope>
    <source>
        <strain evidence="1">HKST-UBA01</strain>
    </source>
</reference>
<dbReference type="Proteomes" id="UP000697710">
    <property type="component" value="Unassembled WGS sequence"/>
</dbReference>
<proteinExistence type="predicted"/>
<accession>A0A956LYJ2</accession>
<organism evidence="1 2">
    <name type="scientific">Eiseniibacteriota bacterium</name>
    <dbReference type="NCBI Taxonomy" id="2212470"/>
    <lineage>
        <taxon>Bacteria</taxon>
        <taxon>Candidatus Eiseniibacteriota</taxon>
    </lineage>
</organism>
<sequence>MTNVRAWGSGVSVLPDTIDIRLLPRSERSWAVPDQPLFVVGDSAYVFLDSVVAAPHPTLRYGRYSKWDIVGDSLYLRGVDVVCGDAMISTGRSALDLESRLNAR</sequence>
<dbReference type="AlphaFoldDB" id="A0A956LYJ2"/>
<comment type="caution">
    <text evidence="1">The sequence shown here is derived from an EMBL/GenBank/DDBJ whole genome shotgun (WGS) entry which is preliminary data.</text>
</comment>
<gene>
    <name evidence="1" type="ORF">KC729_06690</name>
</gene>